<evidence type="ECO:0000313" key="2">
    <source>
        <dbReference type="Proteomes" id="UP000199310"/>
    </source>
</evidence>
<dbReference type="Proteomes" id="UP000199310">
    <property type="component" value="Unassembled WGS sequence"/>
</dbReference>
<reference evidence="2" key="1">
    <citation type="submission" date="2016-10" db="EMBL/GenBank/DDBJ databases">
        <authorList>
            <person name="Varghese N."/>
            <person name="Submissions S."/>
        </authorList>
    </citation>
    <scope>NUCLEOTIDE SEQUENCE [LARGE SCALE GENOMIC DNA]</scope>
    <source>
        <strain evidence="2">DSM 3695</strain>
    </source>
</reference>
<accession>A0A1I0SD34</accession>
<name>A0A1I0SD34_9BACT</name>
<dbReference type="EMBL" id="FOJG01000002">
    <property type="protein sequence ID" value="SEW55830.1"/>
    <property type="molecule type" value="Genomic_DNA"/>
</dbReference>
<proteinExistence type="predicted"/>
<protein>
    <submittedName>
        <fullName evidence="1">Uncharacterized protein</fullName>
    </submittedName>
</protein>
<gene>
    <name evidence="1" type="ORF">SAMN04488122_6490</name>
</gene>
<keyword evidence="2" id="KW-1185">Reference proteome</keyword>
<dbReference type="STRING" id="29529.SAMN04488122_6490"/>
<evidence type="ECO:0000313" key="1">
    <source>
        <dbReference type="EMBL" id="SEW55830.1"/>
    </source>
</evidence>
<sequence length="283" mass="32001">MQNGHLQMKNIILTISIASLTACGTSIKLAIPEKFKQQATMQHVNGARGNKMSTGDFSTSKIKRGIHISYPVWSWGGRGFLLENLLLNQIGIQKNETVTKEKTKFRYTLSSGKNNAEVYADEKEITKKLEYELINSNSVFNSFEQLQQYKYIFSALINISNQQQRGHWELMMTNIYDRNAENDKNPFTFVKRGDNGLATNGQDTIFIKPLSIKQTALSNGKTGTLPFKLLSGYELSTGDGVIAIIDLIDRNIWFYNELEASEKLTVSAIATAIFARRVHDEKW</sequence>
<dbReference type="AlphaFoldDB" id="A0A1I0SD34"/>
<organism evidence="1 2">
    <name type="scientific">Chitinophaga arvensicola</name>
    <dbReference type="NCBI Taxonomy" id="29529"/>
    <lineage>
        <taxon>Bacteria</taxon>
        <taxon>Pseudomonadati</taxon>
        <taxon>Bacteroidota</taxon>
        <taxon>Chitinophagia</taxon>
        <taxon>Chitinophagales</taxon>
        <taxon>Chitinophagaceae</taxon>
        <taxon>Chitinophaga</taxon>
    </lineage>
</organism>